<gene>
    <name evidence="1" type="ORF">H5410_004035</name>
</gene>
<evidence type="ECO:0000313" key="1">
    <source>
        <dbReference type="EMBL" id="KAG5632318.1"/>
    </source>
</evidence>
<accession>A0A9J6B6H7</accession>
<reference evidence="1 2" key="1">
    <citation type="submission" date="2020-09" db="EMBL/GenBank/DDBJ databases">
        <title>De no assembly of potato wild relative species, Solanum commersonii.</title>
        <authorList>
            <person name="Cho K."/>
        </authorList>
    </citation>
    <scope>NUCLEOTIDE SEQUENCE [LARGE SCALE GENOMIC DNA]</scope>
    <source>
        <strain evidence="1">LZ3.2</strain>
        <tissue evidence="1">Leaf</tissue>
    </source>
</reference>
<keyword evidence="2" id="KW-1185">Reference proteome</keyword>
<sequence length="60" mass="6183">MQIGGPSGEQGGHASGADRGKNAVVGLFNHMALFNHTTLVVLTASQLVQGHTNHCLSMPS</sequence>
<organism evidence="1 2">
    <name type="scientific">Solanum commersonii</name>
    <name type="common">Commerson's wild potato</name>
    <name type="synonym">Commerson's nightshade</name>
    <dbReference type="NCBI Taxonomy" id="4109"/>
    <lineage>
        <taxon>Eukaryota</taxon>
        <taxon>Viridiplantae</taxon>
        <taxon>Streptophyta</taxon>
        <taxon>Embryophyta</taxon>
        <taxon>Tracheophyta</taxon>
        <taxon>Spermatophyta</taxon>
        <taxon>Magnoliopsida</taxon>
        <taxon>eudicotyledons</taxon>
        <taxon>Gunneridae</taxon>
        <taxon>Pentapetalae</taxon>
        <taxon>asterids</taxon>
        <taxon>lamiids</taxon>
        <taxon>Solanales</taxon>
        <taxon>Solanaceae</taxon>
        <taxon>Solanoideae</taxon>
        <taxon>Solaneae</taxon>
        <taxon>Solanum</taxon>
    </lineage>
</organism>
<dbReference type="OrthoDB" id="1939491at2759"/>
<comment type="caution">
    <text evidence="1">The sequence shown here is derived from an EMBL/GenBank/DDBJ whole genome shotgun (WGS) entry which is preliminary data.</text>
</comment>
<evidence type="ECO:0000313" key="2">
    <source>
        <dbReference type="Proteomes" id="UP000824120"/>
    </source>
</evidence>
<dbReference type="EMBL" id="JACXVP010000001">
    <property type="protein sequence ID" value="KAG5632318.1"/>
    <property type="molecule type" value="Genomic_DNA"/>
</dbReference>
<dbReference type="AlphaFoldDB" id="A0A9J6B6H7"/>
<protein>
    <submittedName>
        <fullName evidence="1">Uncharacterized protein</fullName>
    </submittedName>
</protein>
<dbReference type="Proteomes" id="UP000824120">
    <property type="component" value="Chromosome 1"/>
</dbReference>
<name>A0A9J6B6H7_SOLCO</name>
<proteinExistence type="predicted"/>